<gene>
    <name evidence="3" type="ordered locus">MTR_8g469580</name>
</gene>
<dbReference type="EMBL" id="CM001224">
    <property type="protein sequence ID" value="KEH19858.1"/>
    <property type="molecule type" value="Genomic_DNA"/>
</dbReference>
<feature type="compositionally biased region" description="Polar residues" evidence="1">
    <location>
        <begin position="1"/>
        <end position="10"/>
    </location>
</feature>
<dbReference type="EnsemblPlants" id="KEH19858">
    <property type="protein sequence ID" value="KEH19858"/>
    <property type="gene ID" value="MTR_8g469580"/>
</dbReference>
<name>A0A072TSR4_MEDTR</name>
<reference evidence="4" key="3">
    <citation type="submission" date="2015-04" db="UniProtKB">
        <authorList>
            <consortium name="EnsemblPlants"/>
        </authorList>
    </citation>
    <scope>IDENTIFICATION</scope>
    <source>
        <strain evidence="4">cv. Jemalong A17</strain>
    </source>
</reference>
<reference evidence="3 5" key="1">
    <citation type="journal article" date="2011" name="Nature">
        <title>The Medicago genome provides insight into the evolution of rhizobial symbioses.</title>
        <authorList>
            <person name="Young N.D."/>
            <person name="Debelle F."/>
            <person name="Oldroyd G.E."/>
            <person name="Geurts R."/>
            <person name="Cannon S.B."/>
            <person name="Udvardi M.K."/>
            <person name="Benedito V.A."/>
            <person name="Mayer K.F."/>
            <person name="Gouzy J."/>
            <person name="Schoof H."/>
            <person name="Van de Peer Y."/>
            <person name="Proost S."/>
            <person name="Cook D.R."/>
            <person name="Meyers B.C."/>
            <person name="Spannagl M."/>
            <person name="Cheung F."/>
            <person name="De Mita S."/>
            <person name="Krishnakumar V."/>
            <person name="Gundlach H."/>
            <person name="Zhou S."/>
            <person name="Mudge J."/>
            <person name="Bharti A.K."/>
            <person name="Murray J.D."/>
            <person name="Naoumkina M.A."/>
            <person name="Rosen B."/>
            <person name="Silverstein K.A."/>
            <person name="Tang H."/>
            <person name="Rombauts S."/>
            <person name="Zhao P.X."/>
            <person name="Zhou P."/>
            <person name="Barbe V."/>
            <person name="Bardou P."/>
            <person name="Bechner M."/>
            <person name="Bellec A."/>
            <person name="Berger A."/>
            <person name="Berges H."/>
            <person name="Bidwell S."/>
            <person name="Bisseling T."/>
            <person name="Choisne N."/>
            <person name="Couloux A."/>
            <person name="Denny R."/>
            <person name="Deshpande S."/>
            <person name="Dai X."/>
            <person name="Doyle J.J."/>
            <person name="Dudez A.M."/>
            <person name="Farmer A.D."/>
            <person name="Fouteau S."/>
            <person name="Franken C."/>
            <person name="Gibelin C."/>
            <person name="Gish J."/>
            <person name="Goldstein S."/>
            <person name="Gonzalez A.J."/>
            <person name="Green P.J."/>
            <person name="Hallab A."/>
            <person name="Hartog M."/>
            <person name="Hua A."/>
            <person name="Humphray S.J."/>
            <person name="Jeong D.H."/>
            <person name="Jing Y."/>
            <person name="Jocker A."/>
            <person name="Kenton S.M."/>
            <person name="Kim D.J."/>
            <person name="Klee K."/>
            <person name="Lai H."/>
            <person name="Lang C."/>
            <person name="Lin S."/>
            <person name="Macmil S.L."/>
            <person name="Magdelenat G."/>
            <person name="Matthews L."/>
            <person name="McCorrison J."/>
            <person name="Monaghan E.L."/>
            <person name="Mun J.H."/>
            <person name="Najar F.Z."/>
            <person name="Nicholson C."/>
            <person name="Noirot C."/>
            <person name="O'Bleness M."/>
            <person name="Paule C.R."/>
            <person name="Poulain J."/>
            <person name="Prion F."/>
            <person name="Qin B."/>
            <person name="Qu C."/>
            <person name="Retzel E.F."/>
            <person name="Riddle C."/>
            <person name="Sallet E."/>
            <person name="Samain S."/>
            <person name="Samson N."/>
            <person name="Sanders I."/>
            <person name="Saurat O."/>
            <person name="Scarpelli C."/>
            <person name="Schiex T."/>
            <person name="Segurens B."/>
            <person name="Severin A.J."/>
            <person name="Sherrier D.J."/>
            <person name="Shi R."/>
            <person name="Sims S."/>
            <person name="Singer S.R."/>
            <person name="Sinharoy S."/>
            <person name="Sterck L."/>
            <person name="Viollet A."/>
            <person name="Wang B.B."/>
            <person name="Wang K."/>
            <person name="Wang M."/>
            <person name="Wang X."/>
            <person name="Warfsmann J."/>
            <person name="Weissenbach J."/>
            <person name="White D.D."/>
            <person name="White J.D."/>
            <person name="Wiley G.B."/>
            <person name="Wincker P."/>
            <person name="Xing Y."/>
            <person name="Yang L."/>
            <person name="Yao Z."/>
            <person name="Ying F."/>
            <person name="Zhai J."/>
            <person name="Zhou L."/>
            <person name="Zuber A."/>
            <person name="Denarie J."/>
            <person name="Dixon R.A."/>
            <person name="May G.D."/>
            <person name="Schwartz D.C."/>
            <person name="Rogers J."/>
            <person name="Quetier F."/>
            <person name="Town C.D."/>
            <person name="Roe B.A."/>
        </authorList>
    </citation>
    <scope>NUCLEOTIDE SEQUENCE [LARGE SCALE GENOMIC DNA]</scope>
    <source>
        <strain evidence="3">A17</strain>
        <strain evidence="4 5">cv. Jemalong A17</strain>
    </source>
</reference>
<dbReference type="InterPro" id="IPR046796">
    <property type="entry name" value="Transposase_32_dom"/>
</dbReference>
<dbReference type="Pfam" id="PF20167">
    <property type="entry name" value="Transposase_32"/>
    <property type="match status" value="1"/>
</dbReference>
<dbReference type="Proteomes" id="UP000002051">
    <property type="component" value="Chromosome 8"/>
</dbReference>
<evidence type="ECO:0000313" key="3">
    <source>
        <dbReference type="EMBL" id="KEH19858.1"/>
    </source>
</evidence>
<reference evidence="3 5" key="2">
    <citation type="journal article" date="2014" name="BMC Genomics">
        <title>An improved genome release (version Mt4.0) for the model legume Medicago truncatula.</title>
        <authorList>
            <person name="Tang H."/>
            <person name="Krishnakumar V."/>
            <person name="Bidwell S."/>
            <person name="Rosen B."/>
            <person name="Chan A."/>
            <person name="Zhou S."/>
            <person name="Gentzbittel L."/>
            <person name="Childs K.L."/>
            <person name="Yandell M."/>
            <person name="Gundlach H."/>
            <person name="Mayer K.F."/>
            <person name="Schwartz D.C."/>
            <person name="Town C.D."/>
        </authorList>
    </citation>
    <scope>GENOME REANNOTATION</scope>
    <source>
        <strain evidence="3">A17</strain>
        <strain evidence="4 5">cv. Jemalong A17</strain>
    </source>
</reference>
<feature type="compositionally biased region" description="Pro residues" evidence="1">
    <location>
        <begin position="26"/>
        <end position="38"/>
    </location>
</feature>
<accession>A0A072TSR4</accession>
<evidence type="ECO:0000313" key="4">
    <source>
        <dbReference type="EnsemblPlants" id="KEH19858"/>
    </source>
</evidence>
<evidence type="ECO:0000259" key="2">
    <source>
        <dbReference type="Pfam" id="PF20167"/>
    </source>
</evidence>
<feature type="region of interest" description="Disordered" evidence="1">
    <location>
        <begin position="300"/>
        <end position="320"/>
    </location>
</feature>
<dbReference type="HOGENOM" id="CLU_584459_0_0_1"/>
<organism evidence="3 5">
    <name type="scientific">Medicago truncatula</name>
    <name type="common">Barrel medic</name>
    <name type="synonym">Medicago tribuloides</name>
    <dbReference type="NCBI Taxonomy" id="3880"/>
    <lineage>
        <taxon>Eukaryota</taxon>
        <taxon>Viridiplantae</taxon>
        <taxon>Streptophyta</taxon>
        <taxon>Embryophyta</taxon>
        <taxon>Tracheophyta</taxon>
        <taxon>Spermatophyta</taxon>
        <taxon>Magnoliopsida</taxon>
        <taxon>eudicotyledons</taxon>
        <taxon>Gunneridae</taxon>
        <taxon>Pentapetalae</taxon>
        <taxon>rosids</taxon>
        <taxon>fabids</taxon>
        <taxon>Fabales</taxon>
        <taxon>Fabaceae</taxon>
        <taxon>Papilionoideae</taxon>
        <taxon>50 kb inversion clade</taxon>
        <taxon>NPAAA clade</taxon>
        <taxon>Hologalegina</taxon>
        <taxon>IRL clade</taxon>
        <taxon>Trifolieae</taxon>
        <taxon>Medicago</taxon>
    </lineage>
</organism>
<dbReference type="AlphaFoldDB" id="A0A072TSR4"/>
<proteinExistence type="predicted"/>
<feature type="region of interest" description="Disordered" evidence="1">
    <location>
        <begin position="1"/>
        <end position="41"/>
    </location>
</feature>
<sequence>MARTSDNTDVQTRKRTRNQTKASSSNPPPPNQPPPTQPAPFQRFTSAEAEERFKVIQELDFTGELAFDVKKLIGYNTFERILREKGWESLNNMVSKISNKSIAMEFFANAVSEKEGSYESLVRGKLVDFSPQNINWILGIPVPPVCDVERRRLPANWPGSQEEWDGLLLGLMKEGTNWIRKYPTNNPQRIDTADLLPIPRAWASFILSTIVSISAAAEMILSRAFILLVLFSEHEQMNLGKLIAYNINDMLTKNTALGHCCLINLLCQDAGVLPEPADMLLKSQVPITDSTMARLEKKVARTAPPEAHHHHHRAPPQEEYPPMHPALAEYIYTSANWMDEASSQLYIEPLRFSQQFAAMQIRYKKKPGHSYERFGVLSEVQPQPDDLPQVTSFVAYGSSMVCQKFKGGRACKRINKEVYGSVNCHNFHKSQPDFKVSREDGPIWGVEDCDWAFRASEEVMGDFGGGAV</sequence>
<keyword evidence="5" id="KW-1185">Reference proteome</keyword>
<protein>
    <recommendedName>
        <fullName evidence="2">Putative plant transposon protein domain-containing protein</fullName>
    </recommendedName>
</protein>
<evidence type="ECO:0000313" key="5">
    <source>
        <dbReference type="Proteomes" id="UP000002051"/>
    </source>
</evidence>
<feature type="domain" description="Putative plant transposon protein" evidence="2">
    <location>
        <begin position="84"/>
        <end position="272"/>
    </location>
</feature>
<evidence type="ECO:0000256" key="1">
    <source>
        <dbReference type="SAM" id="MobiDB-lite"/>
    </source>
</evidence>